<keyword evidence="1" id="KW-0328">Glycosyltransferase</keyword>
<dbReference type="InterPro" id="IPR002201">
    <property type="entry name" value="Glyco_trans_9"/>
</dbReference>
<evidence type="ECO:0000313" key="4">
    <source>
        <dbReference type="Proteomes" id="UP001595909"/>
    </source>
</evidence>
<reference evidence="4" key="1">
    <citation type="journal article" date="2019" name="Int. J. Syst. Evol. Microbiol.">
        <title>The Global Catalogue of Microorganisms (GCM) 10K type strain sequencing project: providing services to taxonomists for standard genome sequencing and annotation.</title>
        <authorList>
            <consortium name="The Broad Institute Genomics Platform"/>
            <consortium name="The Broad Institute Genome Sequencing Center for Infectious Disease"/>
            <person name="Wu L."/>
            <person name="Ma J."/>
        </authorList>
    </citation>
    <scope>NUCLEOTIDE SEQUENCE [LARGE SCALE GENOMIC DNA]</scope>
    <source>
        <strain evidence="4">CCUG 50347</strain>
    </source>
</reference>
<evidence type="ECO:0000256" key="2">
    <source>
        <dbReference type="ARBA" id="ARBA00022679"/>
    </source>
</evidence>
<dbReference type="InterPro" id="IPR051199">
    <property type="entry name" value="LPS_LOS_Heptosyltrfase"/>
</dbReference>
<dbReference type="SUPFAM" id="SSF53756">
    <property type="entry name" value="UDP-Glycosyltransferase/glycogen phosphorylase"/>
    <property type="match status" value="1"/>
</dbReference>
<dbReference type="Proteomes" id="UP001595909">
    <property type="component" value="Unassembled WGS sequence"/>
</dbReference>
<organism evidence="3 4">
    <name type="scientific">Actinomycetospora chibensis</name>
    <dbReference type="NCBI Taxonomy" id="663606"/>
    <lineage>
        <taxon>Bacteria</taxon>
        <taxon>Bacillati</taxon>
        <taxon>Actinomycetota</taxon>
        <taxon>Actinomycetes</taxon>
        <taxon>Pseudonocardiales</taxon>
        <taxon>Pseudonocardiaceae</taxon>
        <taxon>Actinomycetospora</taxon>
    </lineage>
</organism>
<evidence type="ECO:0000256" key="1">
    <source>
        <dbReference type="ARBA" id="ARBA00022676"/>
    </source>
</evidence>
<protein>
    <submittedName>
        <fullName evidence="3">Glycosyltransferase family 9 protein</fullName>
    </submittedName>
</protein>
<dbReference type="CDD" id="cd03789">
    <property type="entry name" value="GT9_LPS_heptosyltransferase"/>
    <property type="match status" value="1"/>
</dbReference>
<accession>A0ABV9RSI4</accession>
<sequence>MSPRPTAVVLRDLGLGDLLVAVPALRLLRRALPDHEIVLVAPDALAPLVARIEAVDSHVRDLLGYRSEDHARPDVAVNLHGRGPESHARLDALAPRRRIGHAAPGWDGPAWVDDPARPERQRWCDLLVETGLVDEVNDADDLTLPGRRAVASGPVVVHPGAAYGAKRWPAPRFAACAAALQARGHPVVVTGGPGEHRLTAEVVARAGLPVDADLGGRTDLAGLLDLVAASALVLAGDTGISHVATAFGTPSVTLFGPVPPTQWGPPPGGPHVVLGDDTVRRGERFADDPDPALLAVTPDDVLAALPYPAVPYPAVPYPAVSSIVGTPVGRRRS</sequence>
<evidence type="ECO:0000313" key="3">
    <source>
        <dbReference type="EMBL" id="MFC4835167.1"/>
    </source>
</evidence>
<dbReference type="PANTHER" id="PTHR30160:SF1">
    <property type="entry name" value="LIPOPOLYSACCHARIDE 1,2-N-ACETYLGLUCOSAMINETRANSFERASE-RELATED"/>
    <property type="match status" value="1"/>
</dbReference>
<name>A0ABV9RSI4_9PSEU</name>
<dbReference type="EMBL" id="JBHSIM010000047">
    <property type="protein sequence ID" value="MFC4835167.1"/>
    <property type="molecule type" value="Genomic_DNA"/>
</dbReference>
<dbReference type="Gene3D" id="3.40.50.2000">
    <property type="entry name" value="Glycogen Phosphorylase B"/>
    <property type="match status" value="2"/>
</dbReference>
<dbReference type="Pfam" id="PF01075">
    <property type="entry name" value="Glyco_transf_9"/>
    <property type="match status" value="1"/>
</dbReference>
<keyword evidence="2" id="KW-0808">Transferase</keyword>
<keyword evidence="4" id="KW-1185">Reference proteome</keyword>
<dbReference type="PANTHER" id="PTHR30160">
    <property type="entry name" value="TETRAACYLDISACCHARIDE 4'-KINASE-RELATED"/>
    <property type="match status" value="1"/>
</dbReference>
<comment type="caution">
    <text evidence="3">The sequence shown here is derived from an EMBL/GenBank/DDBJ whole genome shotgun (WGS) entry which is preliminary data.</text>
</comment>
<gene>
    <name evidence="3" type="ORF">ACFPEL_22345</name>
</gene>
<dbReference type="RefSeq" id="WP_274191641.1">
    <property type="nucleotide sequence ID" value="NZ_BAABHN010000047.1"/>
</dbReference>
<proteinExistence type="predicted"/>